<dbReference type="GO" id="GO:0042910">
    <property type="term" value="F:xenobiotic transmembrane transporter activity"/>
    <property type="evidence" value="ECO:0007669"/>
    <property type="project" value="InterPro"/>
</dbReference>
<proteinExistence type="inferred from homology"/>
<dbReference type="InterPro" id="IPR002528">
    <property type="entry name" value="MATE_fam"/>
</dbReference>
<feature type="transmembrane region" description="Helical" evidence="13">
    <location>
        <begin position="56"/>
        <end position="75"/>
    </location>
</feature>
<keyword evidence="6" id="KW-0050">Antiport</keyword>
<organism evidence="14 15">
    <name type="scientific">Neobacillus piezotolerans</name>
    <dbReference type="NCBI Taxonomy" id="2259171"/>
    <lineage>
        <taxon>Bacteria</taxon>
        <taxon>Bacillati</taxon>
        <taxon>Bacillota</taxon>
        <taxon>Bacilli</taxon>
        <taxon>Bacillales</taxon>
        <taxon>Bacillaceae</taxon>
        <taxon>Neobacillus</taxon>
    </lineage>
</organism>
<feature type="transmembrane region" description="Helical" evidence="13">
    <location>
        <begin position="95"/>
        <end position="113"/>
    </location>
</feature>
<feature type="transmembrane region" description="Helical" evidence="13">
    <location>
        <begin position="133"/>
        <end position="150"/>
    </location>
</feature>
<keyword evidence="5" id="KW-0813">Transport</keyword>
<dbReference type="OrthoDB" id="9780160at2"/>
<name>A0A3D8GWM3_9BACI</name>
<comment type="subcellular location">
    <subcellularLocation>
        <location evidence="2">Cell membrane</location>
        <topology evidence="2">Multi-pass membrane protein</topology>
    </subcellularLocation>
</comment>
<comment type="similarity">
    <text evidence="3">Belongs to the multi antimicrobial extrusion (MATE) (TC 2.A.66.1) family.</text>
</comment>
<feature type="transmembrane region" description="Helical" evidence="13">
    <location>
        <begin position="12"/>
        <end position="36"/>
    </location>
</feature>
<evidence type="ECO:0000313" key="14">
    <source>
        <dbReference type="EMBL" id="RDU38848.1"/>
    </source>
</evidence>
<feature type="transmembrane region" description="Helical" evidence="13">
    <location>
        <begin position="286"/>
        <end position="304"/>
    </location>
</feature>
<feature type="transmembrane region" description="Helical" evidence="13">
    <location>
        <begin position="316"/>
        <end position="339"/>
    </location>
</feature>
<dbReference type="GO" id="GO:0005886">
    <property type="term" value="C:plasma membrane"/>
    <property type="evidence" value="ECO:0007669"/>
    <property type="project" value="UniProtKB-SubCell"/>
</dbReference>
<keyword evidence="15" id="KW-1185">Reference proteome</keyword>
<dbReference type="Pfam" id="PF01554">
    <property type="entry name" value="MatE"/>
    <property type="match status" value="2"/>
</dbReference>
<dbReference type="PANTHER" id="PTHR43298:SF2">
    <property type="entry name" value="FMN_FAD EXPORTER YEEO-RELATED"/>
    <property type="match status" value="1"/>
</dbReference>
<evidence type="ECO:0000313" key="15">
    <source>
        <dbReference type="Proteomes" id="UP000257144"/>
    </source>
</evidence>
<keyword evidence="8 13" id="KW-0812">Transmembrane</keyword>
<evidence type="ECO:0000256" key="10">
    <source>
        <dbReference type="ARBA" id="ARBA00023065"/>
    </source>
</evidence>
<keyword evidence="11 13" id="KW-0472">Membrane</keyword>
<feature type="transmembrane region" description="Helical" evidence="13">
    <location>
        <begin position="420"/>
        <end position="441"/>
    </location>
</feature>
<evidence type="ECO:0000256" key="5">
    <source>
        <dbReference type="ARBA" id="ARBA00022448"/>
    </source>
</evidence>
<evidence type="ECO:0000256" key="3">
    <source>
        <dbReference type="ARBA" id="ARBA00010199"/>
    </source>
</evidence>
<dbReference type="InterPro" id="IPR050222">
    <property type="entry name" value="MATE_MdtK"/>
</dbReference>
<dbReference type="RefSeq" id="WP_115450762.1">
    <property type="nucleotide sequence ID" value="NZ_QNQT01000001.1"/>
</dbReference>
<evidence type="ECO:0000256" key="12">
    <source>
        <dbReference type="ARBA" id="ARBA00031636"/>
    </source>
</evidence>
<keyword evidence="10" id="KW-0406">Ion transport</keyword>
<dbReference type="AlphaFoldDB" id="A0A3D8GWM3"/>
<evidence type="ECO:0000256" key="13">
    <source>
        <dbReference type="SAM" id="Phobius"/>
    </source>
</evidence>
<protein>
    <recommendedName>
        <fullName evidence="4">Probable multidrug resistance protein NorM</fullName>
    </recommendedName>
    <alternativeName>
        <fullName evidence="12">Multidrug-efflux transporter</fullName>
    </alternativeName>
</protein>
<evidence type="ECO:0000256" key="6">
    <source>
        <dbReference type="ARBA" id="ARBA00022449"/>
    </source>
</evidence>
<feature type="transmembrane region" description="Helical" evidence="13">
    <location>
        <begin position="387"/>
        <end position="408"/>
    </location>
</feature>
<evidence type="ECO:0000256" key="4">
    <source>
        <dbReference type="ARBA" id="ARBA00020268"/>
    </source>
</evidence>
<accession>A0A3D8GWM3</accession>
<evidence type="ECO:0000256" key="11">
    <source>
        <dbReference type="ARBA" id="ARBA00023136"/>
    </source>
</evidence>
<evidence type="ECO:0000256" key="2">
    <source>
        <dbReference type="ARBA" id="ARBA00004651"/>
    </source>
</evidence>
<feature type="transmembrane region" description="Helical" evidence="13">
    <location>
        <begin position="162"/>
        <end position="182"/>
    </location>
</feature>
<dbReference type="InterPro" id="IPR048279">
    <property type="entry name" value="MdtK-like"/>
</dbReference>
<dbReference type="PIRSF" id="PIRSF006603">
    <property type="entry name" value="DinF"/>
    <property type="match status" value="1"/>
</dbReference>
<evidence type="ECO:0000256" key="7">
    <source>
        <dbReference type="ARBA" id="ARBA00022475"/>
    </source>
</evidence>
<comment type="caution">
    <text evidence="14">The sequence shown here is derived from an EMBL/GenBank/DDBJ whole genome shotgun (WGS) entry which is preliminary data.</text>
</comment>
<gene>
    <name evidence="14" type="ORF">DRW41_04630</name>
</gene>
<dbReference type="CDD" id="cd13131">
    <property type="entry name" value="MATE_NorM_like"/>
    <property type="match status" value="1"/>
</dbReference>
<feature type="transmembrane region" description="Helical" evidence="13">
    <location>
        <begin position="351"/>
        <end position="375"/>
    </location>
</feature>
<feature type="transmembrane region" description="Helical" evidence="13">
    <location>
        <begin position="194"/>
        <end position="215"/>
    </location>
</feature>
<feature type="transmembrane region" description="Helical" evidence="13">
    <location>
        <begin position="244"/>
        <end position="266"/>
    </location>
</feature>
<dbReference type="GO" id="GO:0015297">
    <property type="term" value="F:antiporter activity"/>
    <property type="evidence" value="ECO:0007669"/>
    <property type="project" value="UniProtKB-KW"/>
</dbReference>
<reference evidence="14 15" key="1">
    <citation type="submission" date="2018-07" db="EMBL/GenBank/DDBJ databases">
        <title>Bacillus sp. YLB-04 draft genome sequence.</title>
        <authorList>
            <person name="Yu L."/>
            <person name="Tang X."/>
        </authorList>
    </citation>
    <scope>NUCLEOTIDE SEQUENCE [LARGE SCALE GENOMIC DNA]</scope>
    <source>
        <strain evidence="14 15">YLB-04</strain>
    </source>
</reference>
<keyword evidence="7" id="KW-1003">Cell membrane</keyword>
<sequence length="457" mass="49613">MYQTFTTKEKIKLIFVMLIPILITQLGMFSMVFFSTIMSGKYNPADLAGVAIGSSIWNPVFVGLSGILLAVSPIAAQKFGEKKGHEVSSILSHGIYLAIAIALIVIAAGALVLNPLLNAMDLDPRVHETAHNYLVNLGFGIIPLFIFNVLRSFIYALGKTRIVMVILLMSLPVNFFLNYVLIFGNLGFPELGGAGAGIATSVTFWVITGITAFIIKTKEPFSAYVSFANFKEFSRERFGEILKIGIPMGFSLFFETSMFAVVTILISKFNVTTIAAYQSALNIVSFLYMIPISISMAQTVLVGFEVGARRYRDARAYSWLGIILAIISAASTGTLVVLFRDQVAGLYSNDAAVIALTGSFLIYALFFQIADAIQVTALAALRGYKDVNLAFIMTLIAYWLVCLPIGYILAHNTGLGAPGYWIGLTTGLLAAGIALSFRLLYIQKHKFPSEGAVAKSI</sequence>
<keyword evidence="9 13" id="KW-1133">Transmembrane helix</keyword>
<comment type="function">
    <text evidence="1">Multidrug efflux pump.</text>
</comment>
<evidence type="ECO:0000256" key="1">
    <source>
        <dbReference type="ARBA" id="ARBA00003408"/>
    </source>
</evidence>
<dbReference type="GO" id="GO:0006811">
    <property type="term" value="P:monoatomic ion transport"/>
    <property type="evidence" value="ECO:0007669"/>
    <property type="project" value="UniProtKB-KW"/>
</dbReference>
<dbReference type="NCBIfam" id="TIGR00797">
    <property type="entry name" value="matE"/>
    <property type="match status" value="1"/>
</dbReference>
<evidence type="ECO:0000256" key="8">
    <source>
        <dbReference type="ARBA" id="ARBA00022692"/>
    </source>
</evidence>
<dbReference type="PANTHER" id="PTHR43298">
    <property type="entry name" value="MULTIDRUG RESISTANCE PROTEIN NORM-RELATED"/>
    <property type="match status" value="1"/>
</dbReference>
<dbReference type="Proteomes" id="UP000257144">
    <property type="component" value="Unassembled WGS sequence"/>
</dbReference>
<dbReference type="EMBL" id="QNQT01000001">
    <property type="protein sequence ID" value="RDU38848.1"/>
    <property type="molecule type" value="Genomic_DNA"/>
</dbReference>
<evidence type="ECO:0000256" key="9">
    <source>
        <dbReference type="ARBA" id="ARBA00022989"/>
    </source>
</evidence>